<dbReference type="InterPro" id="IPR014747">
    <property type="entry name" value="Bac_photo_RC_H_C"/>
</dbReference>
<gene>
    <name evidence="2" type="ORF">G9H71_05370</name>
</gene>
<evidence type="ECO:0000259" key="1">
    <source>
        <dbReference type="Pfam" id="PF09557"/>
    </source>
</evidence>
<dbReference type="InterPro" id="IPR011033">
    <property type="entry name" value="PRC_barrel-like_sf"/>
</dbReference>
<accession>A0ABX0GRU3</accession>
<name>A0ABX0GRU3_9ACTN</name>
<reference evidence="2 3" key="1">
    <citation type="submission" date="2020-03" db="EMBL/GenBank/DDBJ databases">
        <title>Two novel Motilibacter sp.</title>
        <authorList>
            <person name="Liu S."/>
        </authorList>
    </citation>
    <scope>NUCLEOTIDE SEQUENCE [LARGE SCALE GENOMIC DNA]</scope>
    <source>
        <strain evidence="2 3">E257</strain>
    </source>
</reference>
<dbReference type="PANTHER" id="PTHR38463">
    <property type="entry name" value="STRESS RESPONSE PROTEIN YSNF"/>
    <property type="match status" value="1"/>
</dbReference>
<dbReference type="RefSeq" id="WP_166279287.1">
    <property type="nucleotide sequence ID" value="NZ_JAANNP010000002.1"/>
</dbReference>
<comment type="caution">
    <text evidence="2">The sequence shown here is derived from an EMBL/GenBank/DDBJ whole genome shotgun (WGS) entry which is preliminary data.</text>
</comment>
<dbReference type="Gene3D" id="3.90.50.10">
    <property type="entry name" value="Photosynthetic Reaction Center, subunit H, domain 2"/>
    <property type="match status" value="1"/>
</dbReference>
<evidence type="ECO:0000313" key="3">
    <source>
        <dbReference type="Proteomes" id="UP000800981"/>
    </source>
</evidence>
<proteinExistence type="predicted"/>
<feature type="domain" description="DUF2382" evidence="1">
    <location>
        <begin position="121"/>
        <end position="233"/>
    </location>
</feature>
<dbReference type="EMBL" id="JAANNP010000002">
    <property type="protein sequence ID" value="NHC13210.1"/>
    <property type="molecule type" value="Genomic_DNA"/>
</dbReference>
<dbReference type="PANTHER" id="PTHR38463:SF1">
    <property type="entry name" value="STRESS RESPONSE PROTEIN YSNF"/>
    <property type="match status" value="1"/>
</dbReference>
<dbReference type="Pfam" id="PF09557">
    <property type="entry name" value="DUF2382"/>
    <property type="match status" value="1"/>
</dbReference>
<organism evidence="2 3">
    <name type="scientific">Motilibacter deserti</name>
    <dbReference type="NCBI Taxonomy" id="2714956"/>
    <lineage>
        <taxon>Bacteria</taxon>
        <taxon>Bacillati</taxon>
        <taxon>Actinomycetota</taxon>
        <taxon>Actinomycetes</taxon>
        <taxon>Motilibacterales</taxon>
        <taxon>Motilibacteraceae</taxon>
        <taxon>Motilibacter</taxon>
    </lineage>
</organism>
<evidence type="ECO:0000313" key="2">
    <source>
        <dbReference type="EMBL" id="NHC13210.1"/>
    </source>
</evidence>
<dbReference type="SUPFAM" id="SSF50346">
    <property type="entry name" value="PRC-barrel domain"/>
    <property type="match status" value="1"/>
</dbReference>
<dbReference type="InterPro" id="IPR019060">
    <property type="entry name" value="DUF2382"/>
</dbReference>
<sequence length="243" mass="26645">MISRDQAQALLGHDAYSAEGERIGEVVQAFLDDSSGEPKWATVRTGLLGARDRVVPLAGAEVTPEGLALPYPRDLVRESPDVSVDSGHIAPEEEDALYAYYGTGAQARSAESGLEATDDAMTRSEERLVTGVETVVGARARVEKYVVTETETVTVQVRREKVRLVSEPVEESDTLRAPADGTEFQPREQVLVLYAERPVVTLETVPVERVRVVVEPETTDATVTAPVRKERIELTTEEERVSR</sequence>
<dbReference type="InterPro" id="IPR052967">
    <property type="entry name" value="Stress_Response_Assoc"/>
</dbReference>
<dbReference type="Proteomes" id="UP000800981">
    <property type="component" value="Unassembled WGS sequence"/>
</dbReference>
<protein>
    <submittedName>
        <fullName evidence="2">DUF2382 domain-containing protein</fullName>
    </submittedName>
</protein>
<keyword evidence="3" id="KW-1185">Reference proteome</keyword>